<dbReference type="PANTHER" id="PTHR30408:SF13">
    <property type="entry name" value="TYPE I RESTRICTION ENZYME HINDI SPECIFICITY SUBUNIT"/>
    <property type="match status" value="1"/>
</dbReference>
<gene>
    <name evidence="5" type="ORF">NCTC10166_00224</name>
</gene>
<name>A0A449A4U4_9BACT</name>
<keyword evidence="6" id="KW-1185">Reference proteome</keyword>
<evidence type="ECO:0000259" key="4">
    <source>
        <dbReference type="Pfam" id="PF01420"/>
    </source>
</evidence>
<evidence type="ECO:0000313" key="5">
    <source>
        <dbReference type="EMBL" id="VEU59265.1"/>
    </source>
</evidence>
<evidence type="ECO:0000256" key="3">
    <source>
        <dbReference type="ARBA" id="ARBA00023125"/>
    </source>
</evidence>
<proteinExistence type="inferred from homology"/>
<dbReference type="SUPFAM" id="SSF116734">
    <property type="entry name" value="DNA methylase specificity domain"/>
    <property type="match status" value="2"/>
</dbReference>
<dbReference type="Gene3D" id="3.90.220.20">
    <property type="entry name" value="DNA methylase specificity domains"/>
    <property type="match status" value="2"/>
</dbReference>
<dbReference type="PANTHER" id="PTHR30408">
    <property type="entry name" value="TYPE-1 RESTRICTION ENZYME ECOKI SPECIFICITY PROTEIN"/>
    <property type="match status" value="1"/>
</dbReference>
<dbReference type="KEGG" id="mnu:NCTC10166_00224"/>
<dbReference type="GO" id="GO:0009307">
    <property type="term" value="P:DNA restriction-modification system"/>
    <property type="evidence" value="ECO:0007669"/>
    <property type="project" value="UniProtKB-KW"/>
</dbReference>
<dbReference type="InterPro" id="IPR000055">
    <property type="entry name" value="Restrct_endonuc_typeI_TRD"/>
</dbReference>
<feature type="domain" description="Type I restriction modification DNA specificity" evidence="4">
    <location>
        <begin position="9"/>
        <end position="147"/>
    </location>
</feature>
<dbReference type="AlphaFoldDB" id="A0A449A4U4"/>
<dbReference type="RefSeq" id="WP_129719668.1">
    <property type="nucleotide sequence ID" value="NZ_LR214951.1"/>
</dbReference>
<sequence length="381" mass="44796">MKQIQNPNIFKLEEIAEFYLGKILKKPTESKGEYPLISSTSKNDGIIGKVETFDFQNCITLPRLGIEDNIFFTLRKYKFSATSHLIIVKPNKNIVILDFLYLLLKSLNTKISQYAIEGDFIKRLSLKKLKSLKLSIPELSIQKEIVQNWKKTNESLVFFEKFFENPIFQINNLLVKTLNYVMNKSNKQNYLLSDLLDKQKPYKMGKINFESDDKKNNLYILTYKSFKNNNLNDKMTFYDEKLESFFANKNDVFFTRFPEPSFGIQNIYEENSAVFDSSLVKLNIDETKIQKDFFKYFNYSNFWLNWKQKNKTSTLLGGINFLTILNLTLSLPTLANQQKMILIINKLEKLIKILTNIQNKIQKIILINNQIIFKKIKERSS</sequence>
<keyword evidence="2" id="KW-0680">Restriction system</keyword>
<dbReference type="InterPro" id="IPR052021">
    <property type="entry name" value="Type-I_RS_S_subunit"/>
</dbReference>
<reference evidence="5 6" key="1">
    <citation type="submission" date="2019-01" db="EMBL/GenBank/DDBJ databases">
        <authorList>
            <consortium name="Pathogen Informatics"/>
        </authorList>
    </citation>
    <scope>NUCLEOTIDE SEQUENCE [LARGE SCALE GENOMIC DNA]</scope>
    <source>
        <strain evidence="5 6">NCTC10166</strain>
    </source>
</reference>
<evidence type="ECO:0000256" key="1">
    <source>
        <dbReference type="ARBA" id="ARBA00010923"/>
    </source>
</evidence>
<keyword evidence="3" id="KW-0238">DNA-binding</keyword>
<dbReference type="EMBL" id="LR214951">
    <property type="protein sequence ID" value="VEU59265.1"/>
    <property type="molecule type" value="Genomic_DNA"/>
</dbReference>
<protein>
    <submittedName>
        <fullName evidence="5">Restriction modification enzyme subunit S2A</fullName>
    </submittedName>
</protein>
<dbReference type="Proteomes" id="UP000289440">
    <property type="component" value="Chromosome"/>
</dbReference>
<organism evidence="5 6">
    <name type="scientific">Mesomycoplasma neurolyticum</name>
    <dbReference type="NCBI Taxonomy" id="2120"/>
    <lineage>
        <taxon>Bacteria</taxon>
        <taxon>Bacillati</taxon>
        <taxon>Mycoplasmatota</taxon>
        <taxon>Mycoplasmoidales</taxon>
        <taxon>Metamycoplasmataceae</taxon>
        <taxon>Mesomycoplasma</taxon>
    </lineage>
</organism>
<accession>A0A449A4U4</accession>
<dbReference type="Pfam" id="PF01420">
    <property type="entry name" value="Methylase_S"/>
    <property type="match status" value="1"/>
</dbReference>
<comment type="similarity">
    <text evidence="1">Belongs to the type-I restriction system S methylase family.</text>
</comment>
<dbReference type="GO" id="GO:0003677">
    <property type="term" value="F:DNA binding"/>
    <property type="evidence" value="ECO:0007669"/>
    <property type="project" value="UniProtKB-KW"/>
</dbReference>
<dbReference type="InterPro" id="IPR044946">
    <property type="entry name" value="Restrct_endonuc_typeI_TRD_sf"/>
</dbReference>
<evidence type="ECO:0000256" key="2">
    <source>
        <dbReference type="ARBA" id="ARBA00022747"/>
    </source>
</evidence>
<evidence type="ECO:0000313" key="6">
    <source>
        <dbReference type="Proteomes" id="UP000289440"/>
    </source>
</evidence>